<sequence length="160" mass="17721">MARVRHVLVPMGNTERSERALVFALEEYPEARISVIHVTESSDPLGLFGRREVEDYLIPDRGGGLEDELVPDGNSFNRAQRKRAEQVFTRACQIADDYGLDVELIVRSGDVVEEIRSYADAESVDRIVIADHQPTGVRPRIRGVSASIARHAAPPVTMVG</sequence>
<dbReference type="EMBL" id="RKLT01000001">
    <property type="protein sequence ID" value="MBX0293491.1"/>
    <property type="molecule type" value="Genomic_DNA"/>
</dbReference>
<evidence type="ECO:0000313" key="3">
    <source>
        <dbReference type="EMBL" id="MBX0293491.1"/>
    </source>
</evidence>
<dbReference type="RefSeq" id="WP_220578205.1">
    <property type="nucleotide sequence ID" value="NZ_RKLT01000001.1"/>
</dbReference>
<dbReference type="InterPro" id="IPR006016">
    <property type="entry name" value="UspA"/>
</dbReference>
<dbReference type="InterPro" id="IPR014729">
    <property type="entry name" value="Rossmann-like_a/b/a_fold"/>
</dbReference>
<name>A0AAW4P6K4_9EURY</name>
<dbReference type="PANTHER" id="PTHR46268">
    <property type="entry name" value="STRESS RESPONSE PROTEIN NHAX"/>
    <property type="match status" value="1"/>
</dbReference>
<feature type="domain" description="UspA" evidence="2">
    <location>
        <begin position="5"/>
        <end position="159"/>
    </location>
</feature>
<dbReference type="PANTHER" id="PTHR46268:SF15">
    <property type="entry name" value="UNIVERSAL STRESS PROTEIN HP_0031"/>
    <property type="match status" value="1"/>
</dbReference>
<dbReference type="AlphaFoldDB" id="A0AAW4P6K4"/>
<dbReference type="Pfam" id="PF00582">
    <property type="entry name" value="Usp"/>
    <property type="match status" value="1"/>
</dbReference>
<organism evidence="3 4">
    <name type="scientific">Haloarcula nitratireducens</name>
    <dbReference type="NCBI Taxonomy" id="2487749"/>
    <lineage>
        <taxon>Archaea</taxon>
        <taxon>Methanobacteriati</taxon>
        <taxon>Methanobacteriota</taxon>
        <taxon>Stenosarchaea group</taxon>
        <taxon>Halobacteria</taxon>
        <taxon>Halobacteriales</taxon>
        <taxon>Haloarculaceae</taxon>
        <taxon>Haloarcula</taxon>
    </lineage>
</organism>
<evidence type="ECO:0000259" key="2">
    <source>
        <dbReference type="Pfam" id="PF00582"/>
    </source>
</evidence>
<protein>
    <submittedName>
        <fullName evidence="3">Universal stress protein</fullName>
    </submittedName>
</protein>
<evidence type="ECO:0000313" key="4">
    <source>
        <dbReference type="Proteomes" id="UP001430455"/>
    </source>
</evidence>
<dbReference type="Gene3D" id="3.40.50.620">
    <property type="entry name" value="HUPs"/>
    <property type="match status" value="1"/>
</dbReference>
<accession>A0AAW4P6K4</accession>
<gene>
    <name evidence="3" type="ORF">EGH23_01195</name>
</gene>
<dbReference type="SUPFAM" id="SSF52402">
    <property type="entry name" value="Adenine nucleotide alpha hydrolases-like"/>
    <property type="match status" value="1"/>
</dbReference>
<reference evidence="3 4" key="1">
    <citation type="submission" date="2021-06" db="EMBL/GenBank/DDBJ databases">
        <title>Halomicroarcula sp. a new haloarchaeum isolated from saline soil.</title>
        <authorList>
            <person name="Duran-Viseras A."/>
            <person name="Sanchez-Porro C."/>
            <person name="Ventosa A."/>
        </authorList>
    </citation>
    <scope>NUCLEOTIDE SEQUENCE [LARGE SCALE GENOMIC DNA]</scope>
    <source>
        <strain evidence="3 4">F27</strain>
    </source>
</reference>
<dbReference type="CDD" id="cd00293">
    <property type="entry name" value="USP-like"/>
    <property type="match status" value="1"/>
</dbReference>
<comment type="caution">
    <text evidence="3">The sequence shown here is derived from an EMBL/GenBank/DDBJ whole genome shotgun (WGS) entry which is preliminary data.</text>
</comment>
<comment type="similarity">
    <text evidence="1">Belongs to the universal stress protein A family.</text>
</comment>
<dbReference type="Proteomes" id="UP001430455">
    <property type="component" value="Unassembled WGS sequence"/>
</dbReference>
<keyword evidence="4" id="KW-1185">Reference proteome</keyword>
<proteinExistence type="inferred from homology"/>
<evidence type="ECO:0000256" key="1">
    <source>
        <dbReference type="ARBA" id="ARBA00008791"/>
    </source>
</evidence>